<organism evidence="2 3">
    <name type="scientific">Lipingzhangella halophila</name>
    <dbReference type="NCBI Taxonomy" id="1783352"/>
    <lineage>
        <taxon>Bacteria</taxon>
        <taxon>Bacillati</taxon>
        <taxon>Actinomycetota</taxon>
        <taxon>Actinomycetes</taxon>
        <taxon>Streptosporangiales</taxon>
        <taxon>Nocardiopsidaceae</taxon>
        <taxon>Lipingzhangella</taxon>
    </lineage>
</organism>
<dbReference type="Proteomes" id="UP000523007">
    <property type="component" value="Unassembled WGS sequence"/>
</dbReference>
<sequence length="151" mass="16269">MHVLIAFLALVHASAGALWLGAMAYSLFVVRPRLAGMLDGDDETRMEEAQQLLASGNRWPTASLIVVLWLSGIGLVAAHGGGSYGWWAGVAVKALLLTTATALFWWVSWRGWPRRVFALPEELPALRRKFDAIAAAMLALVGATFALGVLL</sequence>
<accession>A0A7W7RGA6</accession>
<dbReference type="RefSeq" id="WP_221445445.1">
    <property type="nucleotide sequence ID" value="NZ_JACHJT010000001.1"/>
</dbReference>
<keyword evidence="1" id="KW-0472">Membrane</keyword>
<dbReference type="AlphaFoldDB" id="A0A7W7RGA6"/>
<protein>
    <submittedName>
        <fullName evidence="2">Flp pilus assembly protein TadB</fullName>
    </submittedName>
</protein>
<keyword evidence="1" id="KW-0812">Transmembrane</keyword>
<evidence type="ECO:0000313" key="2">
    <source>
        <dbReference type="EMBL" id="MBB4931355.1"/>
    </source>
</evidence>
<comment type="caution">
    <text evidence="2">The sequence shown here is derived from an EMBL/GenBank/DDBJ whole genome shotgun (WGS) entry which is preliminary data.</text>
</comment>
<dbReference type="EMBL" id="JACHJT010000001">
    <property type="protein sequence ID" value="MBB4931355.1"/>
    <property type="molecule type" value="Genomic_DNA"/>
</dbReference>
<keyword evidence="1" id="KW-1133">Transmembrane helix</keyword>
<feature type="transmembrane region" description="Helical" evidence="1">
    <location>
        <begin position="59"/>
        <end position="78"/>
    </location>
</feature>
<keyword evidence="3" id="KW-1185">Reference proteome</keyword>
<evidence type="ECO:0000313" key="3">
    <source>
        <dbReference type="Proteomes" id="UP000523007"/>
    </source>
</evidence>
<reference evidence="2 3" key="1">
    <citation type="submission" date="2020-08" db="EMBL/GenBank/DDBJ databases">
        <title>Sequencing the genomes of 1000 actinobacteria strains.</title>
        <authorList>
            <person name="Klenk H.-P."/>
        </authorList>
    </citation>
    <scope>NUCLEOTIDE SEQUENCE [LARGE SCALE GENOMIC DNA]</scope>
    <source>
        <strain evidence="2 3">DSM 102030</strain>
    </source>
</reference>
<name>A0A7W7RGA6_9ACTN</name>
<proteinExistence type="predicted"/>
<evidence type="ECO:0000256" key="1">
    <source>
        <dbReference type="SAM" id="Phobius"/>
    </source>
</evidence>
<feature type="transmembrane region" description="Helical" evidence="1">
    <location>
        <begin position="130"/>
        <end position="150"/>
    </location>
</feature>
<gene>
    <name evidence="2" type="ORF">F4561_002175</name>
</gene>
<feature type="transmembrane region" description="Helical" evidence="1">
    <location>
        <begin position="6"/>
        <end position="28"/>
    </location>
</feature>
<feature type="transmembrane region" description="Helical" evidence="1">
    <location>
        <begin position="84"/>
        <end position="109"/>
    </location>
</feature>